<dbReference type="InterPro" id="IPR004372">
    <property type="entry name" value="Ac/propionate_kinase"/>
</dbReference>
<feature type="active site" description="Proton donor/acceptor" evidence="6">
    <location>
        <position position="148"/>
    </location>
</feature>
<reference evidence="8" key="1">
    <citation type="submission" date="2022-10" db="EMBL/GenBank/DDBJ databases">
        <authorList>
            <person name="Koch H."/>
        </authorList>
    </citation>
    <scope>NUCLEOTIDE SEQUENCE</scope>
    <source>
        <strain evidence="8">DNF</strain>
    </source>
</reference>
<dbReference type="AlphaFoldDB" id="A0AA86MZX4"/>
<comment type="catalytic activity">
    <reaction evidence="6">
        <text>acetate + ATP = acetyl phosphate + ADP</text>
        <dbReference type="Rhea" id="RHEA:11352"/>
        <dbReference type="ChEBI" id="CHEBI:22191"/>
        <dbReference type="ChEBI" id="CHEBI:30089"/>
        <dbReference type="ChEBI" id="CHEBI:30616"/>
        <dbReference type="ChEBI" id="CHEBI:456216"/>
        <dbReference type="EC" id="2.7.2.1"/>
    </reaction>
</comment>
<dbReference type="EC" id="2.7.2.1" evidence="6"/>
<evidence type="ECO:0000256" key="7">
    <source>
        <dbReference type="RuleBase" id="RU003835"/>
    </source>
</evidence>
<dbReference type="CDD" id="cd24010">
    <property type="entry name" value="ASKHA_NBD_AcK_PK"/>
    <property type="match status" value="1"/>
</dbReference>
<sequence>MKVLVINSGSSSIKFRLVDVVEESNGALTTGPALLQGSIKGIGSHTSFEVLGEHEDRSGAIEIRDHAQALRVLFDRLAGSLGGIDAVGHRVVHGADRFVESTLITEEVEAGIDALSELAPLHNPACLAGIRGTREVLGSKLPMVAVFDTAFHKTMPAIAKQYAIPRELADRHRISRYGFHGIAHASLAHGYAATTGTPLERARLITLQLGNGCSVAAIAQGRSVETSMGFTPLEGLVMGTRSGDVDASIISYLCEREKAEPAEVERWLNERSGLLGLSGRSSDMRELLRAAEQEQDQRVMFAIDLFCYRVRKYLGAYLAVLGGADAIVFGGGIGENAPEIRDRICRNMGWCGLRLDPDRNRASVGLAPGQAARISVEESRPSAYVVAADEETWIARETVRCVRGGRS</sequence>
<evidence type="ECO:0000256" key="6">
    <source>
        <dbReference type="HAMAP-Rule" id="MF_00020"/>
    </source>
</evidence>
<dbReference type="PROSITE" id="PS01075">
    <property type="entry name" value="ACETATE_KINASE_1"/>
    <property type="match status" value="1"/>
</dbReference>
<proteinExistence type="inferred from homology"/>
<dbReference type="GO" id="GO:0006085">
    <property type="term" value="P:acetyl-CoA biosynthetic process"/>
    <property type="evidence" value="ECO:0007669"/>
    <property type="project" value="UniProtKB-UniRule"/>
</dbReference>
<organism evidence="8 9">
    <name type="scientific">Nitrospira tepida</name>
    <dbReference type="NCBI Taxonomy" id="2973512"/>
    <lineage>
        <taxon>Bacteria</taxon>
        <taxon>Pseudomonadati</taxon>
        <taxon>Nitrospirota</taxon>
        <taxon>Nitrospiria</taxon>
        <taxon>Nitrospirales</taxon>
        <taxon>Nitrospiraceae</taxon>
        <taxon>Nitrospira</taxon>
    </lineage>
</organism>
<comment type="pathway">
    <text evidence="6">Metabolic intermediate biosynthesis; acetyl-CoA biosynthesis; acetyl-CoA from acetate: step 1/2.</text>
</comment>
<evidence type="ECO:0000313" key="8">
    <source>
        <dbReference type="EMBL" id="CAI4032114.1"/>
    </source>
</evidence>
<dbReference type="KEGG" id="nti:DNFV4_02539"/>
<evidence type="ECO:0000256" key="2">
    <source>
        <dbReference type="ARBA" id="ARBA00022679"/>
    </source>
</evidence>
<feature type="binding site" evidence="6">
    <location>
        <begin position="283"/>
        <end position="285"/>
    </location>
    <ligand>
        <name>ATP</name>
        <dbReference type="ChEBI" id="CHEBI:30616"/>
    </ligand>
</feature>
<keyword evidence="6" id="KW-0479">Metal-binding</keyword>
<evidence type="ECO:0000256" key="5">
    <source>
        <dbReference type="ARBA" id="ARBA00022840"/>
    </source>
</evidence>
<keyword evidence="4 6" id="KW-0418">Kinase</keyword>
<keyword evidence="5 6" id="KW-0067">ATP-binding</keyword>
<dbReference type="EMBL" id="OX365700">
    <property type="protein sequence ID" value="CAI4032114.1"/>
    <property type="molecule type" value="Genomic_DNA"/>
</dbReference>
<evidence type="ECO:0000313" key="9">
    <source>
        <dbReference type="Proteomes" id="UP001179121"/>
    </source>
</evidence>
<dbReference type="RefSeq" id="WP_289268862.1">
    <property type="nucleotide sequence ID" value="NZ_OX365700.1"/>
</dbReference>
<dbReference type="PRINTS" id="PR00471">
    <property type="entry name" value="ACETATEKNASE"/>
</dbReference>
<feature type="binding site" evidence="6">
    <location>
        <begin position="332"/>
        <end position="336"/>
    </location>
    <ligand>
        <name>ATP</name>
        <dbReference type="ChEBI" id="CHEBI:30616"/>
    </ligand>
</feature>
<gene>
    <name evidence="6" type="primary">ackA</name>
    <name evidence="8" type="ORF">DNFV4_02539</name>
</gene>
<dbReference type="Proteomes" id="UP001179121">
    <property type="component" value="Chromosome"/>
</dbReference>
<dbReference type="GO" id="GO:0005737">
    <property type="term" value="C:cytoplasm"/>
    <property type="evidence" value="ECO:0007669"/>
    <property type="project" value="UniProtKB-SubCell"/>
</dbReference>
<dbReference type="PIRSF" id="PIRSF000722">
    <property type="entry name" value="Acetate_prop_kin"/>
    <property type="match status" value="1"/>
</dbReference>
<feature type="binding site" evidence="6">
    <location>
        <position position="7"/>
    </location>
    <ligand>
        <name>Mg(2+)</name>
        <dbReference type="ChEBI" id="CHEBI:18420"/>
    </ligand>
</feature>
<comment type="function">
    <text evidence="6">Catalyzes the formation of acetyl phosphate from acetate and ATP. Can also catalyze the reverse reaction.</text>
</comment>
<dbReference type="PANTHER" id="PTHR21060">
    <property type="entry name" value="ACETATE KINASE"/>
    <property type="match status" value="1"/>
</dbReference>
<dbReference type="HAMAP" id="MF_00020">
    <property type="entry name" value="Acetate_kinase"/>
    <property type="match status" value="1"/>
</dbReference>
<comment type="subcellular location">
    <subcellularLocation>
        <location evidence="6">Cytoplasm</location>
    </subcellularLocation>
</comment>
<protein>
    <recommendedName>
        <fullName evidence="6">Acetate kinase</fullName>
        <ecNumber evidence="6">2.7.2.1</ecNumber>
    </recommendedName>
    <alternativeName>
        <fullName evidence="6">Acetokinase</fullName>
    </alternativeName>
</protein>
<keyword evidence="6" id="KW-0460">Magnesium</keyword>
<dbReference type="PANTHER" id="PTHR21060:SF15">
    <property type="entry name" value="ACETATE KINASE-RELATED"/>
    <property type="match status" value="1"/>
</dbReference>
<dbReference type="GO" id="GO:0006083">
    <property type="term" value="P:acetate metabolic process"/>
    <property type="evidence" value="ECO:0007669"/>
    <property type="project" value="TreeGrafter"/>
</dbReference>
<dbReference type="InterPro" id="IPR043129">
    <property type="entry name" value="ATPase_NBD"/>
</dbReference>
<dbReference type="InterPro" id="IPR000890">
    <property type="entry name" value="Aliphatic_acid_kin_short-chain"/>
</dbReference>
<feature type="site" description="Transition state stabilizer" evidence="6">
    <location>
        <position position="180"/>
    </location>
</feature>
<feature type="binding site" evidence="6">
    <location>
        <position position="90"/>
    </location>
    <ligand>
        <name>substrate</name>
    </ligand>
</feature>
<dbReference type="GO" id="GO:0005524">
    <property type="term" value="F:ATP binding"/>
    <property type="evidence" value="ECO:0007669"/>
    <property type="project" value="UniProtKB-KW"/>
</dbReference>
<dbReference type="GO" id="GO:0000287">
    <property type="term" value="F:magnesium ion binding"/>
    <property type="evidence" value="ECO:0007669"/>
    <property type="project" value="UniProtKB-UniRule"/>
</dbReference>
<comment type="caution">
    <text evidence="6">Lacks conserved residue(s) required for the propagation of feature annotation.</text>
</comment>
<dbReference type="NCBIfam" id="TIGR00016">
    <property type="entry name" value="ackA"/>
    <property type="match status" value="1"/>
</dbReference>
<comment type="cofactor">
    <cofactor evidence="6">
        <name>Mg(2+)</name>
        <dbReference type="ChEBI" id="CHEBI:18420"/>
    </cofactor>
    <cofactor evidence="6">
        <name>Mn(2+)</name>
        <dbReference type="ChEBI" id="CHEBI:29035"/>
    </cofactor>
    <text evidence="6">Mg(2+). Can also accept Mn(2+).</text>
</comment>
<feature type="binding site" evidence="6">
    <location>
        <position position="390"/>
    </location>
    <ligand>
        <name>Mg(2+)</name>
        <dbReference type="ChEBI" id="CHEBI:18420"/>
    </ligand>
</feature>
<feature type="site" description="Transition state stabilizer" evidence="6">
    <location>
        <position position="241"/>
    </location>
</feature>
<dbReference type="InterPro" id="IPR023865">
    <property type="entry name" value="Aliphatic_acid_kinase_CS"/>
</dbReference>
<name>A0AA86MZX4_9BACT</name>
<evidence type="ECO:0000256" key="3">
    <source>
        <dbReference type="ARBA" id="ARBA00022741"/>
    </source>
</evidence>
<keyword evidence="6" id="KW-0963">Cytoplasm</keyword>
<accession>A0AA86MZX4</accession>
<keyword evidence="3 6" id="KW-0547">Nucleotide-binding</keyword>
<feature type="binding site" evidence="6">
    <location>
        <position position="14"/>
    </location>
    <ligand>
        <name>ATP</name>
        <dbReference type="ChEBI" id="CHEBI:30616"/>
    </ligand>
</feature>
<dbReference type="SUPFAM" id="SSF53067">
    <property type="entry name" value="Actin-like ATPase domain"/>
    <property type="match status" value="2"/>
</dbReference>
<dbReference type="GO" id="GO:0008776">
    <property type="term" value="F:acetate kinase activity"/>
    <property type="evidence" value="ECO:0007669"/>
    <property type="project" value="UniProtKB-UniRule"/>
</dbReference>
<evidence type="ECO:0000256" key="4">
    <source>
        <dbReference type="ARBA" id="ARBA00022777"/>
    </source>
</evidence>
<keyword evidence="9" id="KW-1185">Reference proteome</keyword>
<comment type="similarity">
    <text evidence="1 6 7">Belongs to the acetokinase family.</text>
</comment>
<comment type="subunit">
    <text evidence="6">Homodimer.</text>
</comment>
<dbReference type="Pfam" id="PF00871">
    <property type="entry name" value="Acetate_kinase"/>
    <property type="match status" value="1"/>
</dbReference>
<keyword evidence="2 6" id="KW-0808">Transferase</keyword>
<dbReference type="Gene3D" id="3.30.420.40">
    <property type="match status" value="2"/>
</dbReference>
<evidence type="ECO:0000256" key="1">
    <source>
        <dbReference type="ARBA" id="ARBA00008748"/>
    </source>
</evidence>